<evidence type="ECO:0000256" key="5">
    <source>
        <dbReference type="ARBA" id="ARBA00023136"/>
    </source>
</evidence>
<gene>
    <name evidence="8" type="ORF">SAMN06297144_2505</name>
</gene>
<dbReference type="PANTHER" id="PTHR42709">
    <property type="entry name" value="ALKALINE PHOSPHATASE LIKE PROTEIN"/>
    <property type="match status" value="1"/>
</dbReference>
<keyword evidence="4 6" id="KW-1133">Transmembrane helix</keyword>
<feature type="transmembrane region" description="Helical" evidence="6">
    <location>
        <begin position="172"/>
        <end position="191"/>
    </location>
</feature>
<proteinExistence type="predicted"/>
<dbReference type="Pfam" id="PF09335">
    <property type="entry name" value="VTT_dom"/>
    <property type="match status" value="1"/>
</dbReference>
<dbReference type="AlphaFoldDB" id="A0A285QZQ7"/>
<accession>A0A285QZQ7</accession>
<keyword evidence="3 6" id="KW-0812">Transmembrane</keyword>
<evidence type="ECO:0000259" key="7">
    <source>
        <dbReference type="Pfam" id="PF09335"/>
    </source>
</evidence>
<organism evidence="8 9">
    <name type="scientific">Sphingomonas guangdongensis</name>
    <dbReference type="NCBI Taxonomy" id="1141890"/>
    <lineage>
        <taxon>Bacteria</taxon>
        <taxon>Pseudomonadati</taxon>
        <taxon>Pseudomonadota</taxon>
        <taxon>Alphaproteobacteria</taxon>
        <taxon>Sphingomonadales</taxon>
        <taxon>Sphingomonadaceae</taxon>
        <taxon>Sphingomonas</taxon>
    </lineage>
</organism>
<comment type="subcellular location">
    <subcellularLocation>
        <location evidence="1">Cell membrane</location>
        <topology evidence="1">Multi-pass membrane protein</topology>
    </subcellularLocation>
</comment>
<dbReference type="InterPro" id="IPR051311">
    <property type="entry name" value="DedA_domain"/>
</dbReference>
<dbReference type="PANTHER" id="PTHR42709:SF6">
    <property type="entry name" value="UNDECAPRENYL PHOSPHATE TRANSPORTER A"/>
    <property type="match status" value="1"/>
</dbReference>
<dbReference type="InterPro" id="IPR032816">
    <property type="entry name" value="VTT_dom"/>
</dbReference>
<feature type="transmembrane region" description="Helical" evidence="6">
    <location>
        <begin position="33"/>
        <end position="52"/>
    </location>
</feature>
<dbReference type="RefSeq" id="WP_097064386.1">
    <property type="nucleotide sequence ID" value="NZ_OBMI01000003.1"/>
</dbReference>
<feature type="transmembrane region" description="Helical" evidence="6">
    <location>
        <begin position="139"/>
        <end position="160"/>
    </location>
</feature>
<evidence type="ECO:0000313" key="9">
    <source>
        <dbReference type="Proteomes" id="UP000219494"/>
    </source>
</evidence>
<evidence type="ECO:0000256" key="6">
    <source>
        <dbReference type="SAM" id="Phobius"/>
    </source>
</evidence>
<feature type="transmembrane region" description="Helical" evidence="6">
    <location>
        <begin position="58"/>
        <end position="84"/>
    </location>
</feature>
<evidence type="ECO:0000313" key="8">
    <source>
        <dbReference type="EMBL" id="SOB87373.1"/>
    </source>
</evidence>
<dbReference type="GO" id="GO:0005886">
    <property type="term" value="C:plasma membrane"/>
    <property type="evidence" value="ECO:0007669"/>
    <property type="project" value="UniProtKB-SubCell"/>
</dbReference>
<keyword evidence="9" id="KW-1185">Reference proteome</keyword>
<feature type="transmembrane region" description="Helical" evidence="6">
    <location>
        <begin position="6"/>
        <end position="26"/>
    </location>
</feature>
<name>A0A285QZQ7_9SPHN</name>
<reference evidence="8 9" key="1">
    <citation type="submission" date="2017-07" db="EMBL/GenBank/DDBJ databases">
        <authorList>
            <person name="Sun Z.S."/>
            <person name="Albrecht U."/>
            <person name="Echele G."/>
            <person name="Lee C.C."/>
        </authorList>
    </citation>
    <scope>NUCLEOTIDE SEQUENCE [LARGE SCALE GENOMIC DNA]</scope>
    <source>
        <strain evidence="8 9">CGMCC 1.12672</strain>
    </source>
</reference>
<sequence length="210" mass="21561">MIADPVGAALLLAAPLGILGVFALALGDRLIPILPSSGLFAAIGIAAAEGWWCLSTATAASILGSATGALGTYQLGFVAGAGSAPRVRAVLKRRDRIGAVLRTTRRRVVALPFAAQLFPASRTLAPLLAGLARRDRARYLLATLAGLAIWNAGFIALGYVVSRSGSPANATLIGLGFAAGALCLGLIARYVRPHRAPASTKPFTPARVRK</sequence>
<protein>
    <submittedName>
        <fullName evidence="8">Membrane protein DedA, SNARE-associated domain</fullName>
    </submittedName>
</protein>
<evidence type="ECO:0000256" key="3">
    <source>
        <dbReference type="ARBA" id="ARBA00022692"/>
    </source>
</evidence>
<keyword evidence="5 6" id="KW-0472">Membrane</keyword>
<feature type="domain" description="VTT" evidence="7">
    <location>
        <begin position="34"/>
        <end position="159"/>
    </location>
</feature>
<keyword evidence="2" id="KW-1003">Cell membrane</keyword>
<dbReference type="Proteomes" id="UP000219494">
    <property type="component" value="Unassembled WGS sequence"/>
</dbReference>
<evidence type="ECO:0000256" key="2">
    <source>
        <dbReference type="ARBA" id="ARBA00022475"/>
    </source>
</evidence>
<evidence type="ECO:0000256" key="1">
    <source>
        <dbReference type="ARBA" id="ARBA00004651"/>
    </source>
</evidence>
<evidence type="ECO:0000256" key="4">
    <source>
        <dbReference type="ARBA" id="ARBA00022989"/>
    </source>
</evidence>
<dbReference type="EMBL" id="OBMI01000003">
    <property type="protein sequence ID" value="SOB87373.1"/>
    <property type="molecule type" value="Genomic_DNA"/>
</dbReference>